<evidence type="ECO:0000256" key="1">
    <source>
        <dbReference type="SAM" id="MobiDB-lite"/>
    </source>
</evidence>
<organism evidence="2 3">
    <name type="scientific">Solanum commersonii</name>
    <name type="common">Commerson's wild potato</name>
    <name type="synonym">Commerson's nightshade</name>
    <dbReference type="NCBI Taxonomy" id="4109"/>
    <lineage>
        <taxon>Eukaryota</taxon>
        <taxon>Viridiplantae</taxon>
        <taxon>Streptophyta</taxon>
        <taxon>Embryophyta</taxon>
        <taxon>Tracheophyta</taxon>
        <taxon>Spermatophyta</taxon>
        <taxon>Magnoliopsida</taxon>
        <taxon>eudicotyledons</taxon>
        <taxon>Gunneridae</taxon>
        <taxon>Pentapetalae</taxon>
        <taxon>asterids</taxon>
        <taxon>lamiids</taxon>
        <taxon>Solanales</taxon>
        <taxon>Solanaceae</taxon>
        <taxon>Solanoideae</taxon>
        <taxon>Solaneae</taxon>
        <taxon>Solanum</taxon>
    </lineage>
</organism>
<dbReference type="Proteomes" id="UP000824120">
    <property type="component" value="Chromosome 5"/>
</dbReference>
<feature type="compositionally biased region" description="Basic residues" evidence="1">
    <location>
        <begin position="1"/>
        <end position="16"/>
    </location>
</feature>
<feature type="compositionally biased region" description="Acidic residues" evidence="1">
    <location>
        <begin position="21"/>
        <end position="32"/>
    </location>
</feature>
<name>A0A9J5Z4B9_SOLCO</name>
<dbReference type="OrthoDB" id="1314187at2759"/>
<feature type="region of interest" description="Disordered" evidence="1">
    <location>
        <begin position="1"/>
        <end position="46"/>
    </location>
</feature>
<dbReference type="EMBL" id="JACXVP010000005">
    <property type="protein sequence ID" value="KAG5605902.1"/>
    <property type="molecule type" value="Genomic_DNA"/>
</dbReference>
<evidence type="ECO:0000313" key="3">
    <source>
        <dbReference type="Proteomes" id="UP000824120"/>
    </source>
</evidence>
<proteinExistence type="predicted"/>
<accession>A0A9J5Z4B9</accession>
<evidence type="ECO:0000313" key="2">
    <source>
        <dbReference type="EMBL" id="KAG5605902.1"/>
    </source>
</evidence>
<protein>
    <submittedName>
        <fullName evidence="2">Uncharacterized protein</fullName>
    </submittedName>
</protein>
<feature type="compositionally biased region" description="Basic and acidic residues" evidence="1">
    <location>
        <begin position="71"/>
        <end position="83"/>
    </location>
</feature>
<keyword evidence="3" id="KW-1185">Reference proteome</keyword>
<feature type="region of interest" description="Disordered" evidence="1">
    <location>
        <begin position="64"/>
        <end position="83"/>
    </location>
</feature>
<comment type="caution">
    <text evidence="2">The sequence shown here is derived from an EMBL/GenBank/DDBJ whole genome shotgun (WGS) entry which is preliminary data.</text>
</comment>
<reference evidence="2 3" key="1">
    <citation type="submission" date="2020-09" db="EMBL/GenBank/DDBJ databases">
        <title>De no assembly of potato wild relative species, Solanum commersonii.</title>
        <authorList>
            <person name="Cho K."/>
        </authorList>
    </citation>
    <scope>NUCLEOTIDE SEQUENCE [LARGE SCALE GENOMIC DNA]</scope>
    <source>
        <strain evidence="2">LZ3.2</strain>
        <tissue evidence="2">Leaf</tissue>
    </source>
</reference>
<gene>
    <name evidence="2" type="ORF">H5410_027394</name>
</gene>
<dbReference type="AlphaFoldDB" id="A0A9J5Z4B9"/>
<sequence>MSNKKKKKMIMNIKKKKNDDEKEEEEEEEEEQQQWKNSNNNGRIVRRPRTNVIDQLMADLLGIESVTPTKDNPETSGTKEDTSNDEHIALIEQQISDFQGEVQCVRNFGKLLVSNTTPQEPRITAPMPPHFPSLESPVPNLFPPQNTLPISTPVMNSHPINPHPTNQAHVNPQYVNPSLMFQNLSNQIPSNTQHVTSPLVQVPINPMQCVSPIYVTQARPSTTLAPIVDPYELLEKEWKSKEEECDTEMRKTILETIVKLEFKKRGNISVPNLILLPNLPTFEMFEDILEDDPVEGIKSLFFTEDLTETLTIWNAEPGDALKNWTSAPSLVRRESS</sequence>